<reference evidence="1 2" key="1">
    <citation type="submission" date="2023-07" db="EMBL/GenBank/DDBJ databases">
        <title>Genomic Encyclopedia of Type Strains, Phase IV (KMG-IV): sequencing the most valuable type-strain genomes for metagenomic binning, comparative biology and taxonomic classification.</title>
        <authorList>
            <person name="Goeker M."/>
        </authorList>
    </citation>
    <scope>NUCLEOTIDE SEQUENCE [LARGE SCALE GENOMIC DNA]</scope>
    <source>
        <strain evidence="1 2">DSM 19154</strain>
    </source>
</reference>
<sequence>MKKVNRFQALMSNPAMIADGLMAKGKNILNSRAGRIITDMIALDERVEHTNRQGLMLPKMQQLAI</sequence>
<name>A0ABT9YKA8_9BACI</name>
<accession>A0ABT9YKA8</accession>
<proteinExistence type="predicted"/>
<organism evidence="1 2">
    <name type="scientific">Alkalicoccobacillus murimartini</name>
    <dbReference type="NCBI Taxonomy" id="171685"/>
    <lineage>
        <taxon>Bacteria</taxon>
        <taxon>Bacillati</taxon>
        <taxon>Bacillota</taxon>
        <taxon>Bacilli</taxon>
        <taxon>Bacillales</taxon>
        <taxon>Bacillaceae</taxon>
        <taxon>Alkalicoccobacillus</taxon>
    </lineage>
</organism>
<dbReference type="EMBL" id="JAUSUA010000005">
    <property type="protein sequence ID" value="MDQ0208297.1"/>
    <property type="molecule type" value="Genomic_DNA"/>
</dbReference>
<gene>
    <name evidence="1" type="ORF">J2S05_003108</name>
</gene>
<evidence type="ECO:0000313" key="2">
    <source>
        <dbReference type="Proteomes" id="UP001225034"/>
    </source>
</evidence>
<evidence type="ECO:0000313" key="1">
    <source>
        <dbReference type="EMBL" id="MDQ0208297.1"/>
    </source>
</evidence>
<protein>
    <submittedName>
        <fullName evidence="1">Uncharacterized protein</fullName>
    </submittedName>
</protein>
<dbReference type="RefSeq" id="WP_306984271.1">
    <property type="nucleotide sequence ID" value="NZ_JAUSUA010000005.1"/>
</dbReference>
<dbReference type="Proteomes" id="UP001225034">
    <property type="component" value="Unassembled WGS sequence"/>
</dbReference>
<comment type="caution">
    <text evidence="1">The sequence shown here is derived from an EMBL/GenBank/DDBJ whole genome shotgun (WGS) entry which is preliminary data.</text>
</comment>
<keyword evidence="2" id="KW-1185">Reference proteome</keyword>